<dbReference type="SUPFAM" id="SSF46785">
    <property type="entry name" value="Winged helix' DNA-binding domain"/>
    <property type="match status" value="1"/>
</dbReference>
<dbReference type="PROSITE" id="PS50931">
    <property type="entry name" value="HTH_LYSR"/>
    <property type="match status" value="1"/>
</dbReference>
<dbReference type="SUPFAM" id="SSF53850">
    <property type="entry name" value="Periplasmic binding protein-like II"/>
    <property type="match status" value="1"/>
</dbReference>
<dbReference type="InterPro" id="IPR036390">
    <property type="entry name" value="WH_DNA-bd_sf"/>
</dbReference>
<evidence type="ECO:0000256" key="2">
    <source>
        <dbReference type="ARBA" id="ARBA00023015"/>
    </source>
</evidence>
<dbReference type="Gene3D" id="3.40.190.10">
    <property type="entry name" value="Periplasmic binding protein-like II"/>
    <property type="match status" value="2"/>
</dbReference>
<keyword evidence="2" id="KW-0805">Transcription regulation</keyword>
<evidence type="ECO:0000256" key="1">
    <source>
        <dbReference type="ARBA" id="ARBA00009437"/>
    </source>
</evidence>
<keyword evidence="3" id="KW-0238">DNA-binding</keyword>
<dbReference type="GO" id="GO:0000976">
    <property type="term" value="F:transcription cis-regulatory region binding"/>
    <property type="evidence" value="ECO:0007669"/>
    <property type="project" value="TreeGrafter"/>
</dbReference>
<evidence type="ECO:0000256" key="3">
    <source>
        <dbReference type="ARBA" id="ARBA00023125"/>
    </source>
</evidence>
<evidence type="ECO:0000313" key="6">
    <source>
        <dbReference type="EMBL" id="HIU28226.1"/>
    </source>
</evidence>
<dbReference type="PRINTS" id="PR00039">
    <property type="entry name" value="HTHLYSR"/>
</dbReference>
<dbReference type="EMBL" id="DVMO01000111">
    <property type="protein sequence ID" value="HIU28226.1"/>
    <property type="molecule type" value="Genomic_DNA"/>
</dbReference>
<dbReference type="AlphaFoldDB" id="A0A9D1I4W5"/>
<keyword evidence="4" id="KW-0804">Transcription</keyword>
<dbReference type="Gene3D" id="1.10.10.10">
    <property type="entry name" value="Winged helix-like DNA-binding domain superfamily/Winged helix DNA-binding domain"/>
    <property type="match status" value="1"/>
</dbReference>
<comment type="similarity">
    <text evidence="1">Belongs to the LysR transcriptional regulatory family.</text>
</comment>
<dbReference type="Pfam" id="PF03466">
    <property type="entry name" value="LysR_substrate"/>
    <property type="match status" value="1"/>
</dbReference>
<dbReference type="PANTHER" id="PTHR30126:SF39">
    <property type="entry name" value="HTH-TYPE TRANSCRIPTIONAL REGULATOR CYSL"/>
    <property type="match status" value="1"/>
</dbReference>
<dbReference type="GO" id="GO:0003700">
    <property type="term" value="F:DNA-binding transcription factor activity"/>
    <property type="evidence" value="ECO:0007669"/>
    <property type="project" value="InterPro"/>
</dbReference>
<reference evidence="6" key="2">
    <citation type="journal article" date="2021" name="PeerJ">
        <title>Extensive microbial diversity within the chicken gut microbiome revealed by metagenomics and culture.</title>
        <authorList>
            <person name="Gilroy R."/>
            <person name="Ravi A."/>
            <person name="Getino M."/>
            <person name="Pursley I."/>
            <person name="Horton D.L."/>
            <person name="Alikhan N.F."/>
            <person name="Baker D."/>
            <person name="Gharbi K."/>
            <person name="Hall N."/>
            <person name="Watson M."/>
            <person name="Adriaenssens E.M."/>
            <person name="Foster-Nyarko E."/>
            <person name="Jarju S."/>
            <person name="Secka A."/>
            <person name="Antonio M."/>
            <person name="Oren A."/>
            <person name="Chaudhuri R.R."/>
            <person name="La Ragione R."/>
            <person name="Hildebrand F."/>
            <person name="Pallen M.J."/>
        </authorList>
    </citation>
    <scope>NUCLEOTIDE SEQUENCE</scope>
    <source>
        <strain evidence="6">11300</strain>
    </source>
</reference>
<evidence type="ECO:0000259" key="5">
    <source>
        <dbReference type="PROSITE" id="PS50931"/>
    </source>
</evidence>
<name>A0A9D1I4W5_9FIRM</name>
<proteinExistence type="inferred from homology"/>
<dbReference type="InterPro" id="IPR000847">
    <property type="entry name" value="LysR_HTH_N"/>
</dbReference>
<dbReference type="Pfam" id="PF00126">
    <property type="entry name" value="HTH_1"/>
    <property type="match status" value="1"/>
</dbReference>
<dbReference type="Proteomes" id="UP000824091">
    <property type="component" value="Unassembled WGS sequence"/>
</dbReference>
<evidence type="ECO:0000256" key="4">
    <source>
        <dbReference type="ARBA" id="ARBA00023163"/>
    </source>
</evidence>
<comment type="caution">
    <text evidence="6">The sequence shown here is derived from an EMBL/GenBank/DDBJ whole genome shotgun (WGS) entry which is preliminary data.</text>
</comment>
<reference evidence="6" key="1">
    <citation type="submission" date="2020-10" db="EMBL/GenBank/DDBJ databases">
        <authorList>
            <person name="Gilroy R."/>
        </authorList>
    </citation>
    <scope>NUCLEOTIDE SEQUENCE</scope>
    <source>
        <strain evidence="6">11300</strain>
    </source>
</reference>
<evidence type="ECO:0000313" key="7">
    <source>
        <dbReference type="Proteomes" id="UP000824091"/>
    </source>
</evidence>
<dbReference type="PANTHER" id="PTHR30126">
    <property type="entry name" value="HTH-TYPE TRANSCRIPTIONAL REGULATOR"/>
    <property type="match status" value="1"/>
</dbReference>
<organism evidence="6 7">
    <name type="scientific">Candidatus Fimisoma avicola</name>
    <dbReference type="NCBI Taxonomy" id="2840826"/>
    <lineage>
        <taxon>Bacteria</taxon>
        <taxon>Bacillati</taxon>
        <taxon>Bacillota</taxon>
        <taxon>Clostridia</taxon>
        <taxon>Eubacteriales</taxon>
        <taxon>Candidatus Fimisoma</taxon>
    </lineage>
</organism>
<protein>
    <submittedName>
        <fullName evidence="6">LysR family transcriptional regulator</fullName>
    </submittedName>
</protein>
<feature type="domain" description="HTH lysR-type" evidence="5">
    <location>
        <begin position="1"/>
        <end position="58"/>
    </location>
</feature>
<dbReference type="InterPro" id="IPR036388">
    <property type="entry name" value="WH-like_DNA-bd_sf"/>
</dbReference>
<gene>
    <name evidence="6" type="ORF">IAD16_07605</name>
</gene>
<dbReference type="InterPro" id="IPR005119">
    <property type="entry name" value="LysR_subst-bd"/>
</dbReference>
<accession>A0A9D1I4W5</accession>
<sequence>MIDNRINTFLKVCETMNYTAAAKALNLTQPAVSQHIRYLESHYGAPLFAYDKKQLSLTPQGEILLRAAETLSGDETRLKEKIQLAGCDRAQEVIYKAGATMTVGEYALVRPLASLLDDEPEIRIDLTVANTDVLLEKLRAGEIDFAVIEGYFHKDIFGYEVFSTEKYIPVCAAGHRFTSAPGSLKELTGLRLIMREKGSGTRDIMEKNLQAHGLDIRDFSRCMEVSSLSAIIGLVKEDCGITFLYEAAAHEGIMAGQLKEIRLDDFAVEHDFTFVWNKGSLYENEYRSLCRKLKRRKDSA</sequence>